<sequence>MPEAIVMFLQLVVYLCLATYSSSCITKKPESFFSQECNQLKACGCRNFSLVNMTSVTLNRTECCYLDLRKNKIKLYSGIFNEWVSILGLDLSDNILTEIPMGSFDGLSNLKYLRLQNTNLSLMSEGSFRGLNIQCLDLTINNFRNFEILTRAVTQIYTLQNLYVEGCDRCEFDKSWKKLKNLTSLDLSGYSPNHNSYKDCHITRLSLDTFINLPYLRNLSLSDCAIEDIEPGTFAHLTHLEYLDISQNSRLNFTGAAKGLRGLNATNVKWLNMNHINSDTGLGTMITKTLFETFIGLPLEELYLDANKLEIFEQGAIPLLPKSLKKVSVAYNRLALDDYLEDVAMDEDGGKNLQSLEYADCSYQQAFSALLENQMTQDSEIRKRREILPGLTWVGSDLIIVIAPPSNVKVIKFRESSWHLALLAVRFENNSIEEFDLSNNNINSWIGPVEGLGGLKRMYLSNNNCINVSNSFFTKFRALEVLDISQNFLGDILNDGNHGEVFSGLDNLKYLDISLNRIRFLPKMILKGLRSLETLNMSQNFLAEFDIDLSSCLRLRILNLTQNQIYLLTNDVQDKLETASKTSPVTVLLQQNSLSCTCDALDFLSWKVNTRVNLTFGRSDTCRISKGQNIKLANFDNTSLTKMKKQCTSYTLIIAASVGLFLCFLTVIFSAIAYRYRWKIRYLYYIARSHRAMKHYYAGYRTVSAYDSFICYANEDVSFVRDEIIPRLEGQDGLRLCLADREFIPGVSISENIVNAIVESRTSIFIMTSSFLRSHWCKYEINIARVNSIEKDTDSMIMVMLEDIPNNLLPLEILELFRSQTYLDYPKTAEERETFWKALSHAVQREA</sequence>
<gene>
    <name evidence="16" type="ORF">CHS0354_008296</name>
</gene>
<reference evidence="16" key="2">
    <citation type="journal article" date="2021" name="Genome Biol. Evol.">
        <title>Developing a high-quality reference genome for a parasitic bivalve with doubly uniparental inheritance (Bivalvia: Unionida).</title>
        <authorList>
            <person name="Smith C.H."/>
        </authorList>
    </citation>
    <scope>NUCLEOTIDE SEQUENCE</scope>
    <source>
        <strain evidence="16">CHS0354</strain>
        <tissue evidence="16">Mantle</tissue>
    </source>
</reference>
<dbReference type="InterPro" id="IPR032675">
    <property type="entry name" value="LRR_dom_sf"/>
</dbReference>
<dbReference type="InterPro" id="IPR017241">
    <property type="entry name" value="Toll-like_receptor"/>
</dbReference>
<feature type="transmembrane region" description="Helical" evidence="13">
    <location>
        <begin position="650"/>
        <end position="674"/>
    </location>
</feature>
<dbReference type="SUPFAM" id="SSF52200">
    <property type="entry name" value="Toll/Interleukin receptor TIR domain"/>
    <property type="match status" value="1"/>
</dbReference>
<dbReference type="SMART" id="SM00255">
    <property type="entry name" value="TIR"/>
    <property type="match status" value="1"/>
</dbReference>
<name>A0AAE0RQR5_9BIVA</name>
<keyword evidence="6 14" id="KW-0732">Signal</keyword>
<keyword evidence="4" id="KW-0433">Leucine-rich repeat</keyword>
<evidence type="ECO:0000256" key="12">
    <source>
        <dbReference type="ARBA" id="ARBA00023180"/>
    </source>
</evidence>
<evidence type="ECO:0000313" key="17">
    <source>
        <dbReference type="Proteomes" id="UP001195483"/>
    </source>
</evidence>
<evidence type="ECO:0000256" key="7">
    <source>
        <dbReference type="ARBA" id="ARBA00022737"/>
    </source>
</evidence>
<evidence type="ECO:0000256" key="4">
    <source>
        <dbReference type="ARBA" id="ARBA00022614"/>
    </source>
</evidence>
<keyword evidence="12" id="KW-0325">Glycoprotein</keyword>
<dbReference type="EMBL" id="JAEAOA010000553">
    <property type="protein sequence ID" value="KAK3577902.1"/>
    <property type="molecule type" value="Genomic_DNA"/>
</dbReference>
<evidence type="ECO:0000256" key="10">
    <source>
        <dbReference type="ARBA" id="ARBA00023136"/>
    </source>
</evidence>
<evidence type="ECO:0000256" key="9">
    <source>
        <dbReference type="ARBA" id="ARBA00022989"/>
    </source>
</evidence>
<dbReference type="Gene3D" id="3.80.10.10">
    <property type="entry name" value="Ribonuclease Inhibitor"/>
    <property type="match status" value="3"/>
</dbReference>
<dbReference type="PROSITE" id="PS50104">
    <property type="entry name" value="TIR"/>
    <property type="match status" value="1"/>
</dbReference>
<dbReference type="SUPFAM" id="SSF52058">
    <property type="entry name" value="L domain-like"/>
    <property type="match status" value="1"/>
</dbReference>
<comment type="subcellular location">
    <subcellularLocation>
        <location evidence="1">Membrane</location>
        <topology evidence="1">Single-pass type I membrane protein</topology>
    </subcellularLocation>
</comment>
<dbReference type="InterPro" id="IPR001611">
    <property type="entry name" value="Leu-rich_rpt"/>
</dbReference>
<keyword evidence="8" id="KW-0391">Immunity</keyword>
<dbReference type="PIRSF" id="PIRSF037595">
    <property type="entry name" value="Toll-like_receptor"/>
    <property type="match status" value="1"/>
</dbReference>
<dbReference type="Proteomes" id="UP001195483">
    <property type="component" value="Unassembled WGS sequence"/>
</dbReference>
<dbReference type="Pfam" id="PF13855">
    <property type="entry name" value="LRR_8"/>
    <property type="match status" value="3"/>
</dbReference>
<reference evidence="16" key="1">
    <citation type="journal article" date="2021" name="Genome Biol. Evol.">
        <title>A High-Quality Reference Genome for a Parasitic Bivalve with Doubly Uniparental Inheritance (Bivalvia: Unionida).</title>
        <authorList>
            <person name="Smith C.H."/>
        </authorList>
    </citation>
    <scope>NUCLEOTIDE SEQUENCE</scope>
    <source>
        <strain evidence="16">CHS0354</strain>
    </source>
</reference>
<dbReference type="PANTHER" id="PTHR24365">
    <property type="entry name" value="TOLL-LIKE RECEPTOR"/>
    <property type="match status" value="1"/>
</dbReference>
<dbReference type="SMART" id="SM00369">
    <property type="entry name" value="LRR_TYP"/>
    <property type="match status" value="6"/>
</dbReference>
<organism evidence="16 17">
    <name type="scientific">Potamilus streckersoni</name>
    <dbReference type="NCBI Taxonomy" id="2493646"/>
    <lineage>
        <taxon>Eukaryota</taxon>
        <taxon>Metazoa</taxon>
        <taxon>Spiralia</taxon>
        <taxon>Lophotrochozoa</taxon>
        <taxon>Mollusca</taxon>
        <taxon>Bivalvia</taxon>
        <taxon>Autobranchia</taxon>
        <taxon>Heteroconchia</taxon>
        <taxon>Palaeoheterodonta</taxon>
        <taxon>Unionida</taxon>
        <taxon>Unionoidea</taxon>
        <taxon>Unionidae</taxon>
        <taxon>Ambleminae</taxon>
        <taxon>Lampsilini</taxon>
        <taxon>Potamilus</taxon>
    </lineage>
</organism>
<evidence type="ECO:0000256" key="6">
    <source>
        <dbReference type="ARBA" id="ARBA00022729"/>
    </source>
</evidence>
<accession>A0AAE0RQR5</accession>
<dbReference type="GO" id="GO:0002224">
    <property type="term" value="P:toll-like receptor signaling pathway"/>
    <property type="evidence" value="ECO:0007669"/>
    <property type="project" value="InterPro"/>
</dbReference>
<feature type="chain" id="PRO_5042285353" description="TIR domain-containing protein" evidence="14">
    <location>
        <begin position="24"/>
        <end position="847"/>
    </location>
</feature>
<dbReference type="FunFam" id="3.40.50.10140:FF:000001">
    <property type="entry name" value="Toll-like receptor 2"/>
    <property type="match status" value="1"/>
</dbReference>
<comment type="caution">
    <text evidence="16">The sequence shown here is derived from an EMBL/GenBank/DDBJ whole genome shotgun (WGS) entry which is preliminary data.</text>
</comment>
<evidence type="ECO:0000256" key="5">
    <source>
        <dbReference type="ARBA" id="ARBA00022692"/>
    </source>
</evidence>
<feature type="signal peptide" evidence="14">
    <location>
        <begin position="1"/>
        <end position="23"/>
    </location>
</feature>
<dbReference type="GO" id="GO:0004888">
    <property type="term" value="F:transmembrane signaling receptor activity"/>
    <property type="evidence" value="ECO:0007669"/>
    <property type="project" value="InterPro"/>
</dbReference>
<dbReference type="GO" id="GO:0005886">
    <property type="term" value="C:plasma membrane"/>
    <property type="evidence" value="ECO:0007669"/>
    <property type="project" value="TreeGrafter"/>
</dbReference>
<dbReference type="Pfam" id="PF01582">
    <property type="entry name" value="TIR"/>
    <property type="match status" value="1"/>
</dbReference>
<evidence type="ECO:0000256" key="8">
    <source>
        <dbReference type="ARBA" id="ARBA00022859"/>
    </source>
</evidence>
<evidence type="ECO:0000256" key="2">
    <source>
        <dbReference type="ARBA" id="ARBA00009634"/>
    </source>
</evidence>
<keyword evidence="3" id="KW-0399">Innate immunity</keyword>
<keyword evidence="11" id="KW-0675">Receptor</keyword>
<dbReference type="InterPro" id="IPR000157">
    <property type="entry name" value="TIR_dom"/>
</dbReference>
<dbReference type="InterPro" id="IPR003591">
    <property type="entry name" value="Leu-rich_rpt_typical-subtyp"/>
</dbReference>
<evidence type="ECO:0000256" key="13">
    <source>
        <dbReference type="SAM" id="Phobius"/>
    </source>
</evidence>
<dbReference type="GO" id="GO:0045087">
    <property type="term" value="P:innate immune response"/>
    <property type="evidence" value="ECO:0007669"/>
    <property type="project" value="UniProtKB-KW"/>
</dbReference>
<evidence type="ECO:0000256" key="1">
    <source>
        <dbReference type="ARBA" id="ARBA00004479"/>
    </source>
</evidence>
<keyword evidence="10 13" id="KW-0472">Membrane</keyword>
<evidence type="ECO:0000259" key="15">
    <source>
        <dbReference type="PROSITE" id="PS50104"/>
    </source>
</evidence>
<keyword evidence="5 13" id="KW-0812">Transmembrane</keyword>
<comment type="similarity">
    <text evidence="2">Belongs to the Toll-like receptor family.</text>
</comment>
<keyword evidence="9 13" id="KW-1133">Transmembrane helix</keyword>
<reference evidence="16" key="3">
    <citation type="submission" date="2023-05" db="EMBL/GenBank/DDBJ databases">
        <authorList>
            <person name="Smith C.H."/>
        </authorList>
    </citation>
    <scope>NUCLEOTIDE SEQUENCE</scope>
    <source>
        <strain evidence="16">CHS0354</strain>
        <tissue evidence="16">Mantle</tissue>
    </source>
</reference>
<keyword evidence="17" id="KW-1185">Reference proteome</keyword>
<keyword evidence="7" id="KW-0677">Repeat</keyword>
<evidence type="ECO:0000313" key="16">
    <source>
        <dbReference type="EMBL" id="KAK3577902.1"/>
    </source>
</evidence>
<evidence type="ECO:0000256" key="14">
    <source>
        <dbReference type="SAM" id="SignalP"/>
    </source>
</evidence>
<dbReference type="AlphaFoldDB" id="A0AAE0RQR5"/>
<evidence type="ECO:0000256" key="3">
    <source>
        <dbReference type="ARBA" id="ARBA00022588"/>
    </source>
</evidence>
<dbReference type="InterPro" id="IPR035897">
    <property type="entry name" value="Toll_tir_struct_dom_sf"/>
</dbReference>
<dbReference type="Gene3D" id="3.40.50.10140">
    <property type="entry name" value="Toll/interleukin-1 receptor homology (TIR) domain"/>
    <property type="match status" value="1"/>
</dbReference>
<protein>
    <recommendedName>
        <fullName evidence="15">TIR domain-containing protein</fullName>
    </recommendedName>
</protein>
<proteinExistence type="inferred from homology"/>
<feature type="domain" description="TIR" evidence="15">
    <location>
        <begin position="704"/>
        <end position="843"/>
    </location>
</feature>
<evidence type="ECO:0000256" key="11">
    <source>
        <dbReference type="ARBA" id="ARBA00023170"/>
    </source>
</evidence>
<dbReference type="PANTHER" id="PTHR24365:SF541">
    <property type="entry name" value="PROTEIN TOLL-RELATED"/>
    <property type="match status" value="1"/>
</dbReference>